<comment type="caution">
    <text evidence="2">The sequence shown here is derived from an EMBL/GenBank/DDBJ whole genome shotgun (WGS) entry which is preliminary data.</text>
</comment>
<feature type="non-terminal residue" evidence="2">
    <location>
        <position position="212"/>
    </location>
</feature>
<dbReference type="InterPro" id="IPR035412">
    <property type="entry name" value="Terminase_L_N"/>
</dbReference>
<gene>
    <name evidence="2" type="ORF">S01H1_63947</name>
</gene>
<accession>X0YS83</accession>
<evidence type="ECO:0000313" key="2">
    <source>
        <dbReference type="EMBL" id="GAG39546.1"/>
    </source>
</evidence>
<proteinExistence type="predicted"/>
<feature type="domain" description="Phage terminase large subunit N-terminal" evidence="1">
    <location>
        <begin position="5"/>
        <end position="110"/>
    </location>
</feature>
<sequence>MFRHADELSALQNINLGWAMIEQAEEFDTDESFQMLRGRLRREGCLHQIIIIANKNGHNWIWKKWEKKGVKDPEEYELFQAVSFDNKGNLPDDFIADLRRMEIESPRKFQRFIMNSSDEYDIEGAYYSAQMSDVLREKRSGVKNLYDPHAQTYTFWDLGVQDLTVVVAVQFIGKETHIVNYYENSGEGLGHYVDKLLEWGYSYASHWFPQDV</sequence>
<dbReference type="AlphaFoldDB" id="X0YS83"/>
<dbReference type="InterPro" id="IPR027417">
    <property type="entry name" value="P-loop_NTPase"/>
</dbReference>
<name>X0YS83_9ZZZZ</name>
<dbReference type="Pfam" id="PF04466">
    <property type="entry name" value="Terminase_3"/>
    <property type="match status" value="1"/>
</dbReference>
<dbReference type="EMBL" id="BARS01042112">
    <property type="protein sequence ID" value="GAG39546.1"/>
    <property type="molecule type" value="Genomic_DNA"/>
</dbReference>
<protein>
    <recommendedName>
        <fullName evidence="1">Phage terminase large subunit N-terminal domain-containing protein</fullName>
    </recommendedName>
</protein>
<reference evidence="2" key="1">
    <citation type="journal article" date="2014" name="Front. Microbiol.">
        <title>High frequency of phylogenetically diverse reductive dehalogenase-homologous genes in deep subseafloor sedimentary metagenomes.</title>
        <authorList>
            <person name="Kawai M."/>
            <person name="Futagami T."/>
            <person name="Toyoda A."/>
            <person name="Takaki Y."/>
            <person name="Nishi S."/>
            <person name="Hori S."/>
            <person name="Arai W."/>
            <person name="Tsubouchi T."/>
            <person name="Morono Y."/>
            <person name="Uchiyama I."/>
            <person name="Ito T."/>
            <person name="Fujiyama A."/>
            <person name="Inagaki F."/>
            <person name="Takami H."/>
        </authorList>
    </citation>
    <scope>NUCLEOTIDE SEQUENCE</scope>
    <source>
        <strain evidence="2">Expedition CK06-06</strain>
    </source>
</reference>
<organism evidence="2">
    <name type="scientific">marine sediment metagenome</name>
    <dbReference type="NCBI Taxonomy" id="412755"/>
    <lineage>
        <taxon>unclassified sequences</taxon>
        <taxon>metagenomes</taxon>
        <taxon>ecological metagenomes</taxon>
    </lineage>
</organism>
<dbReference type="Gene3D" id="3.40.50.300">
    <property type="entry name" value="P-loop containing nucleotide triphosphate hydrolases"/>
    <property type="match status" value="1"/>
</dbReference>
<evidence type="ECO:0000259" key="1">
    <source>
        <dbReference type="Pfam" id="PF04466"/>
    </source>
</evidence>